<dbReference type="Proteomes" id="UP000012081">
    <property type="component" value="Unassembled WGS sequence"/>
</dbReference>
<feature type="transmembrane region" description="Helical" evidence="2">
    <location>
        <begin position="50"/>
        <end position="68"/>
    </location>
</feature>
<feature type="compositionally biased region" description="Basic and acidic residues" evidence="1">
    <location>
        <begin position="1"/>
        <end position="11"/>
    </location>
</feature>
<proteinExistence type="predicted"/>
<accession>M8DJ85</accession>
<evidence type="ECO:0000256" key="1">
    <source>
        <dbReference type="SAM" id="MobiDB-lite"/>
    </source>
</evidence>
<dbReference type="InterPro" id="IPR036779">
    <property type="entry name" value="LysM_dom_sf"/>
</dbReference>
<dbReference type="EMBL" id="APBN01000002">
    <property type="protein sequence ID" value="EMT53633.1"/>
    <property type="molecule type" value="Genomic_DNA"/>
</dbReference>
<dbReference type="OrthoDB" id="2583609at2"/>
<evidence type="ECO:0000256" key="2">
    <source>
        <dbReference type="SAM" id="Phobius"/>
    </source>
</evidence>
<keyword evidence="2" id="KW-0812">Transmembrane</keyword>
<name>M8DJ85_9BACL</name>
<dbReference type="SUPFAM" id="SSF54106">
    <property type="entry name" value="LysM domain"/>
    <property type="match status" value="1"/>
</dbReference>
<feature type="region of interest" description="Disordered" evidence="1">
    <location>
        <begin position="88"/>
        <end position="209"/>
    </location>
</feature>
<dbReference type="CDD" id="cd00118">
    <property type="entry name" value="LysM"/>
    <property type="match status" value="1"/>
</dbReference>
<organism evidence="4 5">
    <name type="scientific">Brevibacillus borstelensis AK1</name>
    <dbReference type="NCBI Taxonomy" id="1300222"/>
    <lineage>
        <taxon>Bacteria</taxon>
        <taxon>Bacillati</taxon>
        <taxon>Bacillota</taxon>
        <taxon>Bacilli</taxon>
        <taxon>Bacillales</taxon>
        <taxon>Paenibacillaceae</taxon>
        <taxon>Brevibacillus</taxon>
    </lineage>
</organism>
<dbReference type="PATRIC" id="fig|1300222.3.peg.1324"/>
<protein>
    <recommendedName>
        <fullName evidence="3">LysM domain-containing protein</fullName>
    </recommendedName>
</protein>
<dbReference type="InterPro" id="IPR018392">
    <property type="entry name" value="LysM"/>
</dbReference>
<dbReference type="PROSITE" id="PS51782">
    <property type="entry name" value="LYSM"/>
    <property type="match status" value="1"/>
</dbReference>
<dbReference type="RefSeq" id="WP_003387132.1">
    <property type="nucleotide sequence ID" value="NZ_APBN01000002.1"/>
</dbReference>
<reference evidence="4 5" key="1">
    <citation type="submission" date="2013-03" db="EMBL/GenBank/DDBJ databases">
        <title>Assembly of a new bacterial strain Brevibacillus borstelensis AK1.</title>
        <authorList>
            <person name="Rajan I."/>
            <person name="PoliReddy D."/>
            <person name="Sugumar T."/>
            <person name="Rathinam K."/>
            <person name="Alqarawi S."/>
            <person name="Khalil A.B."/>
            <person name="Sivakumar N."/>
        </authorList>
    </citation>
    <scope>NUCLEOTIDE SEQUENCE [LARGE SCALE GENOMIC DNA]</scope>
    <source>
        <strain evidence="4 5">AK1</strain>
    </source>
</reference>
<sequence length="254" mass="26725">MTPNENKKQPESIESFEYGANAQHGGLPPRRTKHKQAGQVKMPAFSYRTILQSGLAVFGTLFLILIGFELYKASQAVPGAVSFVESSQGTESSQAERGPVEASAEGALHPQSDTASGQDASTPGQQQNAENQSPGSQKLGSASQSPSASQAETNAVAGGEKQAEKAASEAHQGSGSSSPATKPEDKPAAVEKQQASSQQSEVKQHKVKKGETLFQLSRMYYGHNSGVKKIASYNGISAEAQLLEGQIVQIPLSR</sequence>
<evidence type="ECO:0000313" key="4">
    <source>
        <dbReference type="EMBL" id="EMT53633.1"/>
    </source>
</evidence>
<dbReference type="STRING" id="1300222.I532_06455"/>
<dbReference type="SMART" id="SM00257">
    <property type="entry name" value="LysM"/>
    <property type="match status" value="1"/>
</dbReference>
<dbReference type="AlphaFoldDB" id="M8DJ85"/>
<dbReference type="Pfam" id="PF01476">
    <property type="entry name" value="LysM"/>
    <property type="match status" value="1"/>
</dbReference>
<keyword evidence="5" id="KW-1185">Reference proteome</keyword>
<feature type="compositionally biased region" description="Polar residues" evidence="1">
    <location>
        <begin position="111"/>
        <end position="140"/>
    </location>
</feature>
<feature type="domain" description="LysM" evidence="3">
    <location>
        <begin position="203"/>
        <end position="250"/>
    </location>
</feature>
<evidence type="ECO:0000313" key="5">
    <source>
        <dbReference type="Proteomes" id="UP000012081"/>
    </source>
</evidence>
<feature type="compositionally biased region" description="Low complexity" evidence="1">
    <location>
        <begin position="141"/>
        <end position="151"/>
    </location>
</feature>
<dbReference type="Gene3D" id="3.10.350.10">
    <property type="entry name" value="LysM domain"/>
    <property type="match status" value="1"/>
</dbReference>
<keyword evidence="2" id="KW-1133">Transmembrane helix</keyword>
<gene>
    <name evidence="4" type="ORF">I532_06455</name>
</gene>
<comment type="caution">
    <text evidence="4">The sequence shown here is derived from an EMBL/GenBank/DDBJ whole genome shotgun (WGS) entry which is preliminary data.</text>
</comment>
<feature type="compositionally biased region" description="Polar residues" evidence="1">
    <location>
        <begin position="171"/>
        <end position="180"/>
    </location>
</feature>
<evidence type="ECO:0000259" key="3">
    <source>
        <dbReference type="PROSITE" id="PS51782"/>
    </source>
</evidence>
<feature type="region of interest" description="Disordered" evidence="1">
    <location>
        <begin position="1"/>
        <end position="37"/>
    </location>
</feature>
<keyword evidence="2" id="KW-0472">Membrane</keyword>